<dbReference type="Pfam" id="PF21982">
    <property type="entry name" value="RecX_HTH1"/>
    <property type="match status" value="1"/>
</dbReference>
<proteinExistence type="inferred from homology"/>
<dbReference type="Proteomes" id="UP000002217">
    <property type="component" value="Chromosome"/>
</dbReference>
<dbReference type="InterPro" id="IPR036388">
    <property type="entry name" value="WH-like_DNA-bd_sf"/>
</dbReference>
<dbReference type="PANTHER" id="PTHR33602">
    <property type="entry name" value="REGULATORY PROTEIN RECX FAMILY PROTEIN"/>
    <property type="match status" value="1"/>
</dbReference>
<dbReference type="RefSeq" id="WP_015758546.1">
    <property type="nucleotide sequence ID" value="NC_013216.1"/>
</dbReference>
<dbReference type="GO" id="GO:0006282">
    <property type="term" value="P:regulation of DNA repair"/>
    <property type="evidence" value="ECO:0007669"/>
    <property type="project" value="UniProtKB-UniRule"/>
</dbReference>
<dbReference type="STRING" id="485916.Dtox_3102"/>
<dbReference type="HAMAP" id="MF_01114">
    <property type="entry name" value="RecX"/>
    <property type="match status" value="1"/>
</dbReference>
<dbReference type="Pfam" id="PF02631">
    <property type="entry name" value="RecX_HTH2"/>
    <property type="match status" value="1"/>
</dbReference>
<keyword evidence="9" id="KW-1185">Reference proteome</keyword>
<gene>
    <name evidence="5" type="primary">recX</name>
    <name evidence="8" type="ordered locus">Dtox_3102</name>
</gene>
<evidence type="ECO:0000256" key="1">
    <source>
        <dbReference type="ARBA" id="ARBA00004496"/>
    </source>
</evidence>
<dbReference type="OrthoDB" id="5421057at2"/>
<feature type="domain" description="RecX second three-helical" evidence="6">
    <location>
        <begin position="54"/>
        <end position="94"/>
    </location>
</feature>
<evidence type="ECO:0000259" key="6">
    <source>
        <dbReference type="Pfam" id="PF02631"/>
    </source>
</evidence>
<dbReference type="InterPro" id="IPR003783">
    <property type="entry name" value="Regulatory_RecX"/>
</dbReference>
<sequence length="152" mass="17691">MPGQLEKAKHYALNLLSYRRRSEEEVRNRLRKAEFEAVVIEETMGFLKEYNYINDRDFAGSWVNDRLALKPVGRRRLRWELQQKGVARDIIEQAVNIIDENDEYNMALQLVRKKFSTDINCTSTKIASFLQRRGFSAGVIITICNNIHGKGL</sequence>
<protein>
    <recommendedName>
        <fullName evidence="3 5">Regulatory protein RecX</fullName>
    </recommendedName>
</protein>
<dbReference type="AlphaFoldDB" id="C8W3R8"/>
<dbReference type="InterPro" id="IPR053926">
    <property type="entry name" value="RecX_HTH_1st"/>
</dbReference>
<dbReference type="InterPro" id="IPR053924">
    <property type="entry name" value="RecX_HTH_2nd"/>
</dbReference>
<dbReference type="eggNOG" id="COG2137">
    <property type="taxonomic scope" value="Bacteria"/>
</dbReference>
<dbReference type="GO" id="GO:0005737">
    <property type="term" value="C:cytoplasm"/>
    <property type="evidence" value="ECO:0007669"/>
    <property type="project" value="UniProtKB-SubCell"/>
</dbReference>
<dbReference type="Gene3D" id="1.10.10.10">
    <property type="entry name" value="Winged helix-like DNA-binding domain superfamily/Winged helix DNA-binding domain"/>
    <property type="match status" value="2"/>
</dbReference>
<evidence type="ECO:0000256" key="2">
    <source>
        <dbReference type="ARBA" id="ARBA00009695"/>
    </source>
</evidence>
<evidence type="ECO:0000259" key="7">
    <source>
        <dbReference type="Pfam" id="PF21982"/>
    </source>
</evidence>
<feature type="domain" description="RecX first three-helical" evidence="7">
    <location>
        <begin position="8"/>
        <end position="47"/>
    </location>
</feature>
<dbReference type="HOGENOM" id="CLU_066607_0_1_9"/>
<evidence type="ECO:0000256" key="3">
    <source>
        <dbReference type="ARBA" id="ARBA00018111"/>
    </source>
</evidence>
<reference evidence="8 9" key="1">
    <citation type="journal article" date="2009" name="Stand. Genomic Sci.">
        <title>Complete genome sequence of Desulfotomaculum acetoxidans type strain (5575).</title>
        <authorList>
            <person name="Spring S."/>
            <person name="Lapidus A."/>
            <person name="Schroder M."/>
            <person name="Gleim D."/>
            <person name="Sims D."/>
            <person name="Meincke L."/>
            <person name="Glavina Del Rio T."/>
            <person name="Tice H."/>
            <person name="Copeland A."/>
            <person name="Cheng J.F."/>
            <person name="Lucas S."/>
            <person name="Chen F."/>
            <person name="Nolan M."/>
            <person name="Bruce D."/>
            <person name="Goodwin L."/>
            <person name="Pitluck S."/>
            <person name="Ivanova N."/>
            <person name="Mavromatis K."/>
            <person name="Mikhailova N."/>
            <person name="Pati A."/>
            <person name="Chen A."/>
            <person name="Palaniappan K."/>
            <person name="Land M."/>
            <person name="Hauser L."/>
            <person name="Chang Y.J."/>
            <person name="Jeffries C.D."/>
            <person name="Chain P."/>
            <person name="Saunders E."/>
            <person name="Brettin T."/>
            <person name="Detter J.C."/>
            <person name="Goker M."/>
            <person name="Bristow J."/>
            <person name="Eisen J.A."/>
            <person name="Markowitz V."/>
            <person name="Hugenholtz P."/>
            <person name="Kyrpides N.C."/>
            <person name="Klenk H.P."/>
            <person name="Han C."/>
        </authorList>
    </citation>
    <scope>NUCLEOTIDE SEQUENCE [LARGE SCALE GENOMIC DNA]</scope>
    <source>
        <strain evidence="9">ATCC 49208 / DSM 771 / VKM B-1644</strain>
    </source>
</reference>
<evidence type="ECO:0000256" key="4">
    <source>
        <dbReference type="ARBA" id="ARBA00022490"/>
    </source>
</evidence>
<dbReference type="EMBL" id="CP001720">
    <property type="protein sequence ID" value="ACV63854.1"/>
    <property type="molecule type" value="Genomic_DNA"/>
</dbReference>
<organism evidence="8 9">
    <name type="scientific">Desulfofarcimen acetoxidans (strain ATCC 49208 / DSM 771 / KCTC 5769 / VKM B-1644 / 5575)</name>
    <name type="common">Desulfotomaculum acetoxidans</name>
    <dbReference type="NCBI Taxonomy" id="485916"/>
    <lineage>
        <taxon>Bacteria</taxon>
        <taxon>Bacillati</taxon>
        <taxon>Bacillota</taxon>
        <taxon>Clostridia</taxon>
        <taxon>Eubacteriales</taxon>
        <taxon>Peptococcaceae</taxon>
        <taxon>Desulfofarcimen</taxon>
    </lineage>
</organism>
<comment type="subcellular location">
    <subcellularLocation>
        <location evidence="1 5">Cytoplasm</location>
    </subcellularLocation>
</comment>
<dbReference type="KEGG" id="dae:Dtox_3102"/>
<evidence type="ECO:0000313" key="9">
    <source>
        <dbReference type="Proteomes" id="UP000002217"/>
    </source>
</evidence>
<evidence type="ECO:0000256" key="5">
    <source>
        <dbReference type="HAMAP-Rule" id="MF_01114"/>
    </source>
</evidence>
<dbReference type="PANTHER" id="PTHR33602:SF1">
    <property type="entry name" value="REGULATORY PROTEIN RECX FAMILY PROTEIN"/>
    <property type="match status" value="1"/>
</dbReference>
<comment type="similarity">
    <text evidence="2 5">Belongs to the RecX family.</text>
</comment>
<accession>C8W3R8</accession>
<name>C8W3R8_DESAS</name>
<evidence type="ECO:0000313" key="8">
    <source>
        <dbReference type="EMBL" id="ACV63854.1"/>
    </source>
</evidence>
<keyword evidence="4 5" id="KW-0963">Cytoplasm</keyword>
<comment type="function">
    <text evidence="5">Modulates RecA activity.</text>
</comment>